<protein>
    <recommendedName>
        <fullName evidence="2">Histone deacetylase domain-containing protein</fullName>
    </recommendedName>
</protein>
<name>A0A0G4FN95_VITBC</name>
<dbReference type="Proteomes" id="UP000041254">
    <property type="component" value="Unassembled WGS sequence"/>
</dbReference>
<dbReference type="OrthoDB" id="424012at2759"/>
<proteinExistence type="predicted"/>
<evidence type="ECO:0000313" key="4">
    <source>
        <dbReference type="Proteomes" id="UP000041254"/>
    </source>
</evidence>
<evidence type="ECO:0000256" key="1">
    <source>
        <dbReference type="SAM" id="MobiDB-lite"/>
    </source>
</evidence>
<keyword evidence="4" id="KW-1185">Reference proteome</keyword>
<dbReference type="InterPro" id="IPR023801">
    <property type="entry name" value="His_deacetylse_dom"/>
</dbReference>
<dbReference type="EMBL" id="CDMY01000464">
    <property type="protein sequence ID" value="CEM15047.1"/>
    <property type="molecule type" value="Genomic_DNA"/>
</dbReference>
<dbReference type="InParanoid" id="A0A0G4FN95"/>
<dbReference type="STRING" id="1169540.A0A0G4FN95"/>
<dbReference type="Gene3D" id="3.40.800.20">
    <property type="entry name" value="Histone deacetylase domain"/>
    <property type="match status" value="1"/>
</dbReference>
<dbReference type="SUPFAM" id="SSF52768">
    <property type="entry name" value="Arginase/deacetylase"/>
    <property type="match status" value="1"/>
</dbReference>
<dbReference type="VEuPathDB" id="CryptoDB:Vbra_9351"/>
<evidence type="ECO:0000313" key="3">
    <source>
        <dbReference type="EMBL" id="CEM15047.1"/>
    </source>
</evidence>
<sequence length="472" mass="51610">MAFRSMHHQHAAVRDDPQRPQHHQGGQAELREGPTGASGSRLNADTVPFTSWAGGLGCRGVDEVCGEDFQQMGVDQWMNGSFQGVCEYSCSHGGDGSPATIVSPPHPLPFNNDTLQGHSSASAGVNRIQLPDGSVVFTDSSLASPTAAAAVPYEAIGPAFPPPVILPTSWDHPHAHPRPSDVPRYPNPYARVGYGPARPMVGSSVFIAPLQRSSPLPTPATPPSISRAIPPTGGHRGPQAHAVQRGRRPDSRRRTPQEALALHMVDLQPEVTSAKALDDYLLHCVLPSNGTQNIFWTDPDVFFCSIHRYSSFCPNTGDMDEMGESDGYGYGATLNLYAIFKHVIVPVESVTETHPLLLLLVVVLVRMCGEVPGLRQRPLAHRRATRILCVRKVAVLRAELQRTKAGEKTNFEHYSNLVSELLARSGVPADWCMQEVYDMLNEEWPEPSKDSCLYRDLAAELGRQRAHREMLQ</sequence>
<feature type="compositionally biased region" description="Basic residues" evidence="1">
    <location>
        <begin position="1"/>
        <end position="11"/>
    </location>
</feature>
<gene>
    <name evidence="3" type="ORF">Vbra_9351</name>
</gene>
<reference evidence="3 4" key="1">
    <citation type="submission" date="2014-11" db="EMBL/GenBank/DDBJ databases">
        <authorList>
            <person name="Zhu J."/>
            <person name="Qi W."/>
            <person name="Song R."/>
        </authorList>
    </citation>
    <scope>NUCLEOTIDE SEQUENCE [LARGE SCALE GENOMIC DNA]</scope>
</reference>
<dbReference type="AlphaFoldDB" id="A0A0G4FN95"/>
<feature type="domain" description="Histone deacetylase" evidence="2">
    <location>
        <begin position="289"/>
        <end position="336"/>
    </location>
</feature>
<feature type="region of interest" description="Disordered" evidence="1">
    <location>
        <begin position="1"/>
        <end position="46"/>
    </location>
</feature>
<dbReference type="InterPro" id="IPR037138">
    <property type="entry name" value="His_deacetylse_dom_sf"/>
</dbReference>
<feature type="region of interest" description="Disordered" evidence="1">
    <location>
        <begin position="228"/>
        <end position="255"/>
    </location>
</feature>
<accession>A0A0G4FN95</accession>
<dbReference type="Pfam" id="PF00850">
    <property type="entry name" value="Hist_deacetyl"/>
    <property type="match status" value="1"/>
</dbReference>
<organism evidence="3 4">
    <name type="scientific">Vitrella brassicaformis (strain CCMP3155)</name>
    <dbReference type="NCBI Taxonomy" id="1169540"/>
    <lineage>
        <taxon>Eukaryota</taxon>
        <taxon>Sar</taxon>
        <taxon>Alveolata</taxon>
        <taxon>Colpodellida</taxon>
        <taxon>Vitrellaceae</taxon>
        <taxon>Vitrella</taxon>
    </lineage>
</organism>
<dbReference type="InterPro" id="IPR023696">
    <property type="entry name" value="Ureohydrolase_dom_sf"/>
</dbReference>
<evidence type="ECO:0000259" key="2">
    <source>
        <dbReference type="Pfam" id="PF00850"/>
    </source>
</evidence>